<evidence type="ECO:0000256" key="1">
    <source>
        <dbReference type="SAM" id="MobiDB-lite"/>
    </source>
</evidence>
<accession>A0AB38DUT3</accession>
<protein>
    <submittedName>
        <fullName evidence="2">Uncharacterized protein</fullName>
    </submittedName>
</protein>
<sequence>MTVKAVSADRAAADNAASRNGRTEPSFSQSRDSRRAFERHMAGVRPGPPTGYAPEVTPIAWLTA</sequence>
<reference evidence="2 3" key="1">
    <citation type="submission" date="2017-10" db="EMBL/GenBank/DDBJ databases">
        <authorList>
            <person name="Regsiter A."/>
            <person name="William W."/>
        </authorList>
    </citation>
    <scope>NUCLEOTIDE SEQUENCE [LARGE SCALE GENOMIC DNA]</scope>
    <source>
        <strain evidence="2 3">CFBP7430</strain>
    </source>
</reference>
<proteinExistence type="predicted"/>
<organism evidence="2 3">
    <name type="scientific">Xanthomonas campestris pv. phaseoli</name>
    <dbReference type="NCBI Taxonomy" id="317013"/>
    <lineage>
        <taxon>Bacteria</taxon>
        <taxon>Pseudomonadati</taxon>
        <taxon>Pseudomonadota</taxon>
        <taxon>Gammaproteobacteria</taxon>
        <taxon>Lysobacterales</taxon>
        <taxon>Lysobacteraceae</taxon>
        <taxon>Xanthomonas</taxon>
    </lineage>
</organism>
<dbReference type="Proteomes" id="UP000234166">
    <property type="component" value="Unassembled WGS sequence"/>
</dbReference>
<comment type="caution">
    <text evidence="2">The sequence shown here is derived from an EMBL/GenBank/DDBJ whole genome shotgun (WGS) entry which is preliminary data.</text>
</comment>
<evidence type="ECO:0000313" key="2">
    <source>
        <dbReference type="EMBL" id="SON77234.1"/>
    </source>
</evidence>
<dbReference type="EMBL" id="OCYS01000006">
    <property type="protein sequence ID" value="SON77234.1"/>
    <property type="molecule type" value="Genomic_DNA"/>
</dbReference>
<feature type="compositionally biased region" description="Low complexity" evidence="1">
    <location>
        <begin position="8"/>
        <end position="20"/>
    </location>
</feature>
<evidence type="ECO:0000313" key="3">
    <source>
        <dbReference type="Proteomes" id="UP000234166"/>
    </source>
</evidence>
<dbReference type="AlphaFoldDB" id="A0AB38DUT3"/>
<feature type="region of interest" description="Disordered" evidence="1">
    <location>
        <begin position="1"/>
        <end position="36"/>
    </location>
</feature>
<name>A0AB38DUT3_XANCH</name>
<gene>
    <name evidence="2" type="ORF">XAP7430_1030016</name>
</gene>